<proteinExistence type="inferred from homology"/>
<dbReference type="RefSeq" id="WP_129219230.1">
    <property type="nucleotide sequence ID" value="NZ_QYBC01000008.1"/>
</dbReference>
<evidence type="ECO:0000256" key="3">
    <source>
        <dbReference type="ARBA" id="ARBA00022448"/>
    </source>
</evidence>
<sequence length="418" mass="43800">MRPVRRSRFGPLWLQVLVAVVLGVVLGVWLPDTAAALKPLGDGFVMLIRMALAPIIFGTVVVGIARMGDIHEVGRVGAKALLYFEVVSTVSLIMGLVAVDLLRPGAGMNVNAATLDAKAVAGYATTAQHLSAVDFLLNIIPTSVVGAFARGNILQIILFGVLFGLSLAGFRDRAKPLVDMLDLVLHGLFGIVRMVMKLAPLGTLGAIAYTIGRYGIGSLVQLAQLTGEVWGVSILFVVVVLGGISKSAGVNIFKLMRYIREEILITLGTASSEAVLAPLLVKMERLGCAKSVVGMVMPAGYTFNADGTSIYLGMCAIFIAQATNTPLTIGQEVVILLTLMLTSKGSAGVAGAGFVTLAATLASMNQIPVAGIVLLLGVDRFTNAARAITNIIGNCVATVVVAKWENAFDKAQAERVLE</sequence>
<dbReference type="AlphaFoldDB" id="A0A4V1RIP9"/>
<evidence type="ECO:0000313" key="11">
    <source>
        <dbReference type="Proteomes" id="UP000289411"/>
    </source>
</evidence>
<dbReference type="GO" id="GO:0015138">
    <property type="term" value="F:fumarate transmembrane transporter activity"/>
    <property type="evidence" value="ECO:0007669"/>
    <property type="project" value="TreeGrafter"/>
</dbReference>
<dbReference type="Gene3D" id="1.10.3860.10">
    <property type="entry name" value="Sodium:dicarboxylate symporter"/>
    <property type="match status" value="1"/>
</dbReference>
<feature type="transmembrane region" description="Helical" evidence="9">
    <location>
        <begin position="183"/>
        <end position="209"/>
    </location>
</feature>
<evidence type="ECO:0000256" key="2">
    <source>
        <dbReference type="ARBA" id="ARBA00006148"/>
    </source>
</evidence>
<comment type="subcellular location">
    <subcellularLocation>
        <location evidence="1">Cell inner membrane</location>
        <topology evidence="1">Multi-pass membrane protein</topology>
    </subcellularLocation>
</comment>
<dbReference type="PANTHER" id="PTHR42865">
    <property type="entry name" value="PROTON/GLUTAMATE-ASPARTATE SYMPORTER"/>
    <property type="match status" value="1"/>
</dbReference>
<keyword evidence="8 9" id="KW-0472">Membrane</keyword>
<dbReference type="GO" id="GO:0070778">
    <property type="term" value="P:L-aspartate transmembrane transport"/>
    <property type="evidence" value="ECO:0007669"/>
    <property type="project" value="TreeGrafter"/>
</dbReference>
<evidence type="ECO:0000256" key="9">
    <source>
        <dbReference type="SAM" id="Phobius"/>
    </source>
</evidence>
<dbReference type="InterPro" id="IPR036458">
    <property type="entry name" value="Na:dicarbo_symporter_sf"/>
</dbReference>
<evidence type="ECO:0000256" key="7">
    <source>
        <dbReference type="ARBA" id="ARBA00022989"/>
    </source>
</evidence>
<evidence type="ECO:0000256" key="4">
    <source>
        <dbReference type="ARBA" id="ARBA00022475"/>
    </source>
</evidence>
<dbReference type="PRINTS" id="PR00173">
    <property type="entry name" value="EDTRNSPORT"/>
</dbReference>
<accession>A0A4V1RIP9</accession>
<dbReference type="InterPro" id="IPR001991">
    <property type="entry name" value="Na-dicarboxylate_symporter"/>
</dbReference>
<dbReference type="NCBIfam" id="NF002461">
    <property type="entry name" value="PRK01663.1"/>
    <property type="match status" value="1"/>
</dbReference>
<comment type="caution">
    <text evidence="10">The sequence shown here is derived from an EMBL/GenBank/DDBJ whole genome shotgun (WGS) entry which is preliminary data.</text>
</comment>
<keyword evidence="6" id="KW-0769">Symport</keyword>
<protein>
    <submittedName>
        <fullName evidence="10">C4-dicarboxylate transporter DctA</fullName>
    </submittedName>
</protein>
<keyword evidence="5 9" id="KW-0812">Transmembrane</keyword>
<name>A0A4V1RIP9_9HYPH</name>
<keyword evidence="7 9" id="KW-1133">Transmembrane helix</keyword>
<dbReference type="Proteomes" id="UP000289411">
    <property type="component" value="Unassembled WGS sequence"/>
</dbReference>
<feature type="transmembrane region" description="Helical" evidence="9">
    <location>
        <begin position="80"/>
        <end position="99"/>
    </location>
</feature>
<dbReference type="EMBL" id="QYBC01000008">
    <property type="protein sequence ID" value="RYB04993.1"/>
    <property type="molecule type" value="Genomic_DNA"/>
</dbReference>
<evidence type="ECO:0000313" key="10">
    <source>
        <dbReference type="EMBL" id="RYB04993.1"/>
    </source>
</evidence>
<keyword evidence="3" id="KW-0813">Transport</keyword>
<evidence type="ECO:0000256" key="1">
    <source>
        <dbReference type="ARBA" id="ARBA00004429"/>
    </source>
</evidence>
<dbReference type="PANTHER" id="PTHR42865:SF1">
    <property type="entry name" value="AEROBIC C4-DICARBOXYLATE TRANSPORT PROTEIN"/>
    <property type="match status" value="1"/>
</dbReference>
<evidence type="ECO:0000256" key="5">
    <source>
        <dbReference type="ARBA" id="ARBA00022692"/>
    </source>
</evidence>
<reference evidence="10 11" key="1">
    <citation type="submission" date="2018-09" db="EMBL/GenBank/DDBJ databases">
        <authorList>
            <person name="Grouzdev D.S."/>
            <person name="Krutkina M.S."/>
        </authorList>
    </citation>
    <scope>NUCLEOTIDE SEQUENCE [LARGE SCALE GENOMIC DNA]</scope>
    <source>
        <strain evidence="10 11">RmlP001</strain>
    </source>
</reference>
<gene>
    <name evidence="10" type="primary">dctA</name>
    <name evidence="10" type="ORF">D3272_11020</name>
</gene>
<comment type="similarity">
    <text evidence="2">Belongs to the dicarboxylate/amino acid:cation symporter (DAACS) (TC 2.A.23) family.</text>
</comment>
<dbReference type="GO" id="GO:0015141">
    <property type="term" value="F:succinate transmembrane transporter activity"/>
    <property type="evidence" value="ECO:0007669"/>
    <property type="project" value="TreeGrafter"/>
</dbReference>
<dbReference type="OrthoDB" id="9766690at2"/>
<reference evidence="10 11" key="2">
    <citation type="submission" date="2019-02" db="EMBL/GenBank/DDBJ databases">
        <title>'Lichenibacterium ramalinii' gen. nov. sp. nov., 'Lichenibacterium minor' gen. nov. sp. nov.</title>
        <authorList>
            <person name="Pankratov T."/>
        </authorList>
    </citation>
    <scope>NUCLEOTIDE SEQUENCE [LARGE SCALE GENOMIC DNA]</scope>
    <source>
        <strain evidence="10 11">RmlP001</strain>
    </source>
</reference>
<feature type="transmembrane region" description="Helical" evidence="9">
    <location>
        <begin position="153"/>
        <end position="171"/>
    </location>
</feature>
<dbReference type="Pfam" id="PF00375">
    <property type="entry name" value="SDF"/>
    <property type="match status" value="1"/>
</dbReference>
<dbReference type="SUPFAM" id="SSF118215">
    <property type="entry name" value="Proton glutamate symport protein"/>
    <property type="match status" value="1"/>
</dbReference>
<dbReference type="GO" id="GO:0005886">
    <property type="term" value="C:plasma membrane"/>
    <property type="evidence" value="ECO:0007669"/>
    <property type="project" value="UniProtKB-SubCell"/>
</dbReference>
<dbReference type="FunFam" id="1.10.3860.10:FF:000001">
    <property type="entry name" value="C4-dicarboxylate transport protein"/>
    <property type="match status" value="1"/>
</dbReference>
<evidence type="ECO:0000256" key="8">
    <source>
        <dbReference type="ARBA" id="ARBA00023136"/>
    </source>
</evidence>
<keyword evidence="11" id="KW-1185">Reference proteome</keyword>
<dbReference type="GO" id="GO:0015366">
    <property type="term" value="F:malate:proton symporter activity"/>
    <property type="evidence" value="ECO:0007669"/>
    <property type="project" value="TreeGrafter"/>
</dbReference>
<feature type="transmembrane region" description="Helical" evidence="9">
    <location>
        <begin position="229"/>
        <end position="253"/>
    </location>
</feature>
<evidence type="ECO:0000256" key="6">
    <source>
        <dbReference type="ARBA" id="ARBA00022847"/>
    </source>
</evidence>
<organism evidence="10 11">
    <name type="scientific">Lichenibacterium ramalinae</name>
    <dbReference type="NCBI Taxonomy" id="2316527"/>
    <lineage>
        <taxon>Bacteria</taxon>
        <taxon>Pseudomonadati</taxon>
        <taxon>Pseudomonadota</taxon>
        <taxon>Alphaproteobacteria</taxon>
        <taxon>Hyphomicrobiales</taxon>
        <taxon>Lichenihabitantaceae</taxon>
        <taxon>Lichenibacterium</taxon>
    </lineage>
</organism>
<keyword evidence="4" id="KW-1003">Cell membrane</keyword>
<feature type="transmembrane region" description="Helical" evidence="9">
    <location>
        <begin position="12"/>
        <end position="31"/>
    </location>
</feature>
<feature type="transmembrane region" description="Helical" evidence="9">
    <location>
        <begin position="43"/>
        <end position="68"/>
    </location>
</feature>